<dbReference type="InterPro" id="IPR017871">
    <property type="entry name" value="ABC_transporter-like_CS"/>
</dbReference>
<feature type="transmembrane region" description="Helical" evidence="9">
    <location>
        <begin position="57"/>
        <end position="77"/>
    </location>
</feature>
<keyword evidence="13" id="KW-1185">Reference proteome</keyword>
<dbReference type="AlphaFoldDB" id="A0A3D9QV89"/>
<dbReference type="SMART" id="SM00382">
    <property type="entry name" value="AAA"/>
    <property type="match status" value="1"/>
</dbReference>
<dbReference type="InterPro" id="IPR027417">
    <property type="entry name" value="P-loop_NTPase"/>
</dbReference>
<evidence type="ECO:0000313" key="13">
    <source>
        <dbReference type="Proteomes" id="UP000256304"/>
    </source>
</evidence>
<feature type="transmembrane region" description="Helical" evidence="9">
    <location>
        <begin position="157"/>
        <end position="177"/>
    </location>
</feature>
<evidence type="ECO:0000256" key="3">
    <source>
        <dbReference type="ARBA" id="ARBA00022475"/>
    </source>
</evidence>
<dbReference type="GO" id="GO:0015421">
    <property type="term" value="F:ABC-type oligopeptide transporter activity"/>
    <property type="evidence" value="ECO:0007669"/>
    <property type="project" value="TreeGrafter"/>
</dbReference>
<evidence type="ECO:0000259" key="11">
    <source>
        <dbReference type="PROSITE" id="PS50929"/>
    </source>
</evidence>
<keyword evidence="5" id="KW-0547">Nucleotide-binding</keyword>
<comment type="subcellular location">
    <subcellularLocation>
        <location evidence="1">Cell membrane</location>
        <topology evidence="1">Multi-pass membrane protein</topology>
    </subcellularLocation>
</comment>
<keyword evidence="2" id="KW-0813">Transport</keyword>
<keyword evidence="7 9" id="KW-1133">Transmembrane helix</keyword>
<evidence type="ECO:0000313" key="12">
    <source>
        <dbReference type="EMBL" id="REE68066.1"/>
    </source>
</evidence>
<dbReference type="PROSITE" id="PS50893">
    <property type="entry name" value="ABC_TRANSPORTER_2"/>
    <property type="match status" value="1"/>
</dbReference>
<evidence type="ECO:0000256" key="1">
    <source>
        <dbReference type="ARBA" id="ARBA00004651"/>
    </source>
</evidence>
<dbReference type="InterPro" id="IPR036640">
    <property type="entry name" value="ABC1_TM_sf"/>
</dbReference>
<proteinExistence type="predicted"/>
<dbReference type="CDD" id="cd18548">
    <property type="entry name" value="ABC_6TM_Tm287_like"/>
    <property type="match status" value="1"/>
</dbReference>
<feature type="transmembrane region" description="Helical" evidence="9">
    <location>
        <begin position="235"/>
        <end position="256"/>
    </location>
</feature>
<keyword evidence="4 9" id="KW-0812">Transmembrane</keyword>
<feature type="transmembrane region" description="Helical" evidence="9">
    <location>
        <begin position="133"/>
        <end position="151"/>
    </location>
</feature>
<comment type="caution">
    <text evidence="12">The sequence shown here is derived from an EMBL/GenBank/DDBJ whole genome shotgun (WGS) entry which is preliminary data.</text>
</comment>
<dbReference type="FunFam" id="3.40.50.300:FF:000221">
    <property type="entry name" value="Multidrug ABC transporter ATP-binding protein"/>
    <property type="match status" value="1"/>
</dbReference>
<dbReference type="Gene3D" id="3.40.50.300">
    <property type="entry name" value="P-loop containing nucleotide triphosphate hydrolases"/>
    <property type="match status" value="1"/>
</dbReference>
<dbReference type="PANTHER" id="PTHR43394:SF1">
    <property type="entry name" value="ATP-BINDING CASSETTE SUB-FAMILY B MEMBER 10, MITOCHONDRIAL"/>
    <property type="match status" value="1"/>
</dbReference>
<dbReference type="RefSeq" id="WP_116191731.1">
    <property type="nucleotide sequence ID" value="NZ_QTTN01000039.1"/>
</dbReference>
<feature type="transmembrane region" description="Helical" evidence="9">
    <location>
        <begin position="12"/>
        <end position="31"/>
    </location>
</feature>
<dbReference type="OrthoDB" id="9770415at2"/>
<dbReference type="GO" id="GO:0016887">
    <property type="term" value="F:ATP hydrolysis activity"/>
    <property type="evidence" value="ECO:0007669"/>
    <property type="project" value="InterPro"/>
</dbReference>
<name>A0A3D9QV89_9BACL</name>
<feature type="domain" description="ABC transmembrane type-1" evidence="11">
    <location>
        <begin position="16"/>
        <end position="299"/>
    </location>
</feature>
<dbReference type="PROSITE" id="PS50929">
    <property type="entry name" value="ABC_TM1F"/>
    <property type="match status" value="1"/>
</dbReference>
<dbReference type="Pfam" id="PF00664">
    <property type="entry name" value="ABC_membrane"/>
    <property type="match status" value="1"/>
</dbReference>
<dbReference type="InterPro" id="IPR011527">
    <property type="entry name" value="ABC1_TM_dom"/>
</dbReference>
<dbReference type="PROSITE" id="PS00211">
    <property type="entry name" value="ABC_TRANSPORTER_1"/>
    <property type="match status" value="1"/>
</dbReference>
<organism evidence="12 13">
    <name type="scientific">Paenibacillus taihuensis</name>
    <dbReference type="NCBI Taxonomy" id="1156355"/>
    <lineage>
        <taxon>Bacteria</taxon>
        <taxon>Bacillati</taxon>
        <taxon>Bacillota</taxon>
        <taxon>Bacilli</taxon>
        <taxon>Bacillales</taxon>
        <taxon>Paenibacillaceae</taxon>
        <taxon>Paenibacillus</taxon>
    </lineage>
</organism>
<dbReference type="GO" id="GO:0005886">
    <property type="term" value="C:plasma membrane"/>
    <property type="evidence" value="ECO:0007669"/>
    <property type="project" value="UniProtKB-SubCell"/>
</dbReference>
<gene>
    <name evidence="12" type="ORF">A8990_13955</name>
</gene>
<dbReference type="EMBL" id="QTTN01000039">
    <property type="protein sequence ID" value="REE68066.1"/>
    <property type="molecule type" value="Genomic_DNA"/>
</dbReference>
<evidence type="ECO:0000256" key="2">
    <source>
        <dbReference type="ARBA" id="ARBA00022448"/>
    </source>
</evidence>
<feature type="transmembrane region" description="Helical" evidence="9">
    <location>
        <begin position="276"/>
        <end position="297"/>
    </location>
</feature>
<reference evidence="12 13" key="1">
    <citation type="submission" date="2018-08" db="EMBL/GenBank/DDBJ databases">
        <title>Genomic Encyclopedia of Type Strains, Phase III (KMG-III): the genomes of soil and plant-associated and newly described type strains.</title>
        <authorList>
            <person name="Whitman W."/>
        </authorList>
    </citation>
    <scope>NUCLEOTIDE SEQUENCE [LARGE SCALE GENOMIC DNA]</scope>
    <source>
        <strain evidence="12 13">CGMCC 1.10966</strain>
    </source>
</reference>
<dbReference type="GO" id="GO:0005524">
    <property type="term" value="F:ATP binding"/>
    <property type="evidence" value="ECO:0007669"/>
    <property type="project" value="UniProtKB-KW"/>
</dbReference>
<keyword evidence="8 9" id="KW-0472">Membrane</keyword>
<evidence type="ECO:0000256" key="5">
    <source>
        <dbReference type="ARBA" id="ARBA00022741"/>
    </source>
</evidence>
<evidence type="ECO:0000256" key="6">
    <source>
        <dbReference type="ARBA" id="ARBA00022840"/>
    </source>
</evidence>
<accession>A0A3D9QV89</accession>
<sequence length="597" mass="64968">MWELRAYIKPYWKFVLLGPLFMLGEVFFDLLQPRLAAHIVNFGVVERDFSVIEKTGILMAVVALLSLITGVGCNLFASRASQNFGADIREALFKKVQTFSFDNVDQLKSGSLITRMTSDVVQVQNLLQIALQGLVRAPSLLIGSVVMALLMNMRLGLILLGTLVALSLVLVVLIRFSSKLFAAVQTRLDAVNTRIQENVAGIRVIKAFVRSGYETKRFEAVNRDYTDISIQAARFIALNAPIVTFIMNGCLVAILLYGGQDLVTQGSVQVGELVAFINYVIQVLSSLLMVSGLLMNVSQANVSAKRIHEVLETKSKIEDAPSSKVEHEKATAMLPVQQVKLSGVAFSYNGSAAAGDLVLQDINLEARRGETIAIIGATGSGKSSLVQLIPRLYDVTSGSIQIDGRDIRDLPLTKLRRSIGMMLQESFLFTGTIGDNIAFGKPDASQADIEAAARIAQAHDFIEKLPDGYETQLGQKGVNISGGQKQRLSIARALLIKPPILIMDDSASALDLGTERKLREALTAIMKDTVTFIIAQRITSVAGAHRIVVLDAGRIAGSGTHEELLAACEVYQDIYRSQFGKEEVMAHAQKQQPISFS</sequence>
<dbReference type="SUPFAM" id="SSF90123">
    <property type="entry name" value="ABC transporter transmembrane region"/>
    <property type="match status" value="1"/>
</dbReference>
<evidence type="ECO:0000256" key="7">
    <source>
        <dbReference type="ARBA" id="ARBA00022989"/>
    </source>
</evidence>
<keyword evidence="3" id="KW-1003">Cell membrane</keyword>
<dbReference type="Proteomes" id="UP000256304">
    <property type="component" value="Unassembled WGS sequence"/>
</dbReference>
<evidence type="ECO:0000256" key="4">
    <source>
        <dbReference type="ARBA" id="ARBA00022692"/>
    </source>
</evidence>
<dbReference type="InterPro" id="IPR003593">
    <property type="entry name" value="AAA+_ATPase"/>
</dbReference>
<evidence type="ECO:0000259" key="10">
    <source>
        <dbReference type="PROSITE" id="PS50893"/>
    </source>
</evidence>
<protein>
    <submittedName>
        <fullName evidence="12">ATP-binding cassette subfamily B protein</fullName>
    </submittedName>
</protein>
<keyword evidence="6 12" id="KW-0067">ATP-binding</keyword>
<dbReference type="Gene3D" id="1.20.1560.10">
    <property type="entry name" value="ABC transporter type 1, transmembrane domain"/>
    <property type="match status" value="1"/>
</dbReference>
<dbReference type="SUPFAM" id="SSF52540">
    <property type="entry name" value="P-loop containing nucleoside triphosphate hydrolases"/>
    <property type="match status" value="1"/>
</dbReference>
<dbReference type="InterPro" id="IPR003439">
    <property type="entry name" value="ABC_transporter-like_ATP-bd"/>
</dbReference>
<dbReference type="InterPro" id="IPR039421">
    <property type="entry name" value="Type_1_exporter"/>
</dbReference>
<evidence type="ECO:0000256" key="8">
    <source>
        <dbReference type="ARBA" id="ARBA00023136"/>
    </source>
</evidence>
<evidence type="ECO:0000256" key="9">
    <source>
        <dbReference type="SAM" id="Phobius"/>
    </source>
</evidence>
<dbReference type="PANTHER" id="PTHR43394">
    <property type="entry name" value="ATP-DEPENDENT PERMEASE MDL1, MITOCHONDRIAL"/>
    <property type="match status" value="1"/>
</dbReference>
<feature type="domain" description="ABC transporter" evidence="10">
    <location>
        <begin position="339"/>
        <end position="577"/>
    </location>
</feature>
<dbReference type="Pfam" id="PF00005">
    <property type="entry name" value="ABC_tran"/>
    <property type="match status" value="1"/>
</dbReference>